<evidence type="ECO:0000259" key="1">
    <source>
        <dbReference type="Pfam" id="PF21789"/>
    </source>
</evidence>
<organism evidence="2 3">
    <name type="scientific">Hypothenemus hampei</name>
    <name type="common">Coffee berry borer</name>
    <dbReference type="NCBI Taxonomy" id="57062"/>
    <lineage>
        <taxon>Eukaryota</taxon>
        <taxon>Metazoa</taxon>
        <taxon>Ecdysozoa</taxon>
        <taxon>Arthropoda</taxon>
        <taxon>Hexapoda</taxon>
        <taxon>Insecta</taxon>
        <taxon>Pterygota</taxon>
        <taxon>Neoptera</taxon>
        <taxon>Endopterygota</taxon>
        <taxon>Coleoptera</taxon>
        <taxon>Polyphaga</taxon>
        <taxon>Cucujiformia</taxon>
        <taxon>Curculionidae</taxon>
        <taxon>Scolytinae</taxon>
        <taxon>Hypothenemus</taxon>
    </lineage>
</organism>
<proteinExistence type="predicted"/>
<accession>A0ABD1EGT6</accession>
<dbReference type="InterPro" id="IPR048367">
    <property type="entry name" value="TNP-like_RNaseH_C"/>
</dbReference>
<gene>
    <name evidence="2" type="ORF">ABEB36_010614</name>
</gene>
<feature type="domain" description="Transposable element P transposase-like RNase H C-terminal" evidence="1">
    <location>
        <begin position="121"/>
        <end position="153"/>
    </location>
</feature>
<name>A0ABD1EGT6_HYPHA</name>
<dbReference type="EMBL" id="JBDJPC010000008">
    <property type="protein sequence ID" value="KAL1492356.1"/>
    <property type="molecule type" value="Genomic_DNA"/>
</dbReference>
<sequence>MKVSHCTQVFSDSVSRIVRILVRGHFRVETDTEILQLDESTMATSNLLKFLDSLFDSLNGNTKTFSADEAIFVLQTFKYVKNGTHVGTPSVQNLMKTIKNFKILHEILQNLGFEYTMTRNFNQDPLENFFGQIRIRNCRNINPTAAHFAISYKSLLISGFTKKTFGRCEL</sequence>
<dbReference type="Pfam" id="PF21789">
    <property type="entry name" value="TNP-like_RNaseH_C"/>
    <property type="match status" value="1"/>
</dbReference>
<protein>
    <recommendedName>
        <fullName evidence="1">Transposable element P transposase-like RNase H C-terminal domain-containing protein</fullName>
    </recommendedName>
</protein>
<comment type="caution">
    <text evidence="2">The sequence shown here is derived from an EMBL/GenBank/DDBJ whole genome shotgun (WGS) entry which is preliminary data.</text>
</comment>
<evidence type="ECO:0000313" key="3">
    <source>
        <dbReference type="Proteomes" id="UP001566132"/>
    </source>
</evidence>
<keyword evidence="3" id="KW-1185">Reference proteome</keyword>
<reference evidence="2 3" key="1">
    <citation type="submission" date="2024-05" db="EMBL/GenBank/DDBJ databases">
        <title>Genetic variation in Jamaican populations of the coffee berry borer (Hypothenemus hampei).</title>
        <authorList>
            <person name="Errbii M."/>
            <person name="Myrie A."/>
        </authorList>
    </citation>
    <scope>NUCLEOTIDE SEQUENCE [LARGE SCALE GENOMIC DNA]</scope>
    <source>
        <strain evidence="2">JA-Hopewell-2020-01-JO</strain>
        <tissue evidence="2">Whole body</tissue>
    </source>
</reference>
<evidence type="ECO:0000313" key="2">
    <source>
        <dbReference type="EMBL" id="KAL1492356.1"/>
    </source>
</evidence>
<dbReference type="AlphaFoldDB" id="A0ABD1EGT6"/>
<dbReference type="Proteomes" id="UP001566132">
    <property type="component" value="Unassembled WGS sequence"/>
</dbReference>